<dbReference type="InterPro" id="IPR008042">
    <property type="entry name" value="Retrotrans_Pao"/>
</dbReference>
<evidence type="ECO:0000313" key="2">
    <source>
        <dbReference type="Proteomes" id="UP000886998"/>
    </source>
</evidence>
<organism evidence="1 2">
    <name type="scientific">Trichonephila inaurata madagascariensis</name>
    <dbReference type="NCBI Taxonomy" id="2747483"/>
    <lineage>
        <taxon>Eukaryota</taxon>
        <taxon>Metazoa</taxon>
        <taxon>Ecdysozoa</taxon>
        <taxon>Arthropoda</taxon>
        <taxon>Chelicerata</taxon>
        <taxon>Arachnida</taxon>
        <taxon>Araneae</taxon>
        <taxon>Araneomorphae</taxon>
        <taxon>Entelegynae</taxon>
        <taxon>Araneoidea</taxon>
        <taxon>Nephilidae</taxon>
        <taxon>Trichonephila</taxon>
        <taxon>Trichonephila inaurata</taxon>
    </lineage>
</organism>
<reference evidence="1" key="1">
    <citation type="submission" date="2020-08" db="EMBL/GenBank/DDBJ databases">
        <title>Multicomponent nature underlies the extraordinary mechanical properties of spider dragline silk.</title>
        <authorList>
            <person name="Kono N."/>
            <person name="Nakamura H."/>
            <person name="Mori M."/>
            <person name="Yoshida Y."/>
            <person name="Ohtoshi R."/>
            <person name="Malay A.D."/>
            <person name="Moran D.A.P."/>
            <person name="Tomita M."/>
            <person name="Numata K."/>
            <person name="Arakawa K."/>
        </authorList>
    </citation>
    <scope>NUCLEOTIDE SEQUENCE</scope>
</reference>
<keyword evidence="2" id="KW-1185">Reference proteome</keyword>
<sequence>MKKAVLSLRKWVSNDPDVMANISEELKAVDSKHTIKDDQPVKILGRAWLPEVDKFTFTITVNETNVWTKRKVLSEVAKFFDPLGWLAPTVIISKIFLQELWSQHLSWDEKLSDSLARQWRIFQELSLLTNIKIPRCILIPQAIDV</sequence>
<dbReference type="OrthoDB" id="6431888at2759"/>
<dbReference type="AlphaFoldDB" id="A0A8X6Y2R3"/>
<gene>
    <name evidence="1" type="primary">AVEN_138624_1</name>
    <name evidence="1" type="ORF">TNIN_98431</name>
</gene>
<evidence type="ECO:0000313" key="1">
    <source>
        <dbReference type="EMBL" id="GFY64568.1"/>
    </source>
</evidence>
<proteinExistence type="predicted"/>
<dbReference type="Pfam" id="PF05380">
    <property type="entry name" value="Peptidase_A17"/>
    <property type="match status" value="1"/>
</dbReference>
<protein>
    <submittedName>
        <fullName evidence="1">Uncharacterized protein</fullName>
    </submittedName>
</protein>
<name>A0A8X6Y2R3_9ARAC</name>
<accession>A0A8X6Y2R3</accession>
<dbReference type="PANTHER" id="PTHR47331">
    <property type="entry name" value="PHD-TYPE DOMAIN-CONTAINING PROTEIN"/>
    <property type="match status" value="1"/>
</dbReference>
<comment type="caution">
    <text evidence="1">The sequence shown here is derived from an EMBL/GenBank/DDBJ whole genome shotgun (WGS) entry which is preliminary data.</text>
</comment>
<dbReference type="EMBL" id="BMAV01015310">
    <property type="protein sequence ID" value="GFY64568.1"/>
    <property type="molecule type" value="Genomic_DNA"/>
</dbReference>
<dbReference type="Proteomes" id="UP000886998">
    <property type="component" value="Unassembled WGS sequence"/>
</dbReference>